<dbReference type="SUPFAM" id="SSF55729">
    <property type="entry name" value="Acyl-CoA N-acyltransferases (Nat)"/>
    <property type="match status" value="1"/>
</dbReference>
<keyword evidence="3" id="KW-1185">Reference proteome</keyword>
<dbReference type="EMBL" id="JAMBEP010000001">
    <property type="protein sequence ID" value="MCL1634939.1"/>
    <property type="molecule type" value="Genomic_DNA"/>
</dbReference>
<dbReference type="InterPro" id="IPR016181">
    <property type="entry name" value="Acyl_CoA_acyltransferase"/>
</dbReference>
<sequence>MEARVLTEFEAGAYRLMRLRSVKELPSLASPEILRELTVFAERTAGLLSTYASQGTRVWGVFDDVSLAGVVAVTRQLAQEKPKWLSLWGLYVRPGYRGTPASRVMMEAVIAWCGRQPGEPKLCTRFPRDNVRAHQLFDRYGFVEIQEQMSRAPTTGQIQTMVIMSRGL</sequence>
<feature type="domain" description="N-acetyltransferase" evidence="1">
    <location>
        <begin position="1"/>
        <end position="168"/>
    </location>
</feature>
<comment type="caution">
    <text evidence="2">The sequence shown here is derived from an EMBL/GenBank/DDBJ whole genome shotgun (WGS) entry which is preliminary data.</text>
</comment>
<dbReference type="Proteomes" id="UP001431217">
    <property type="component" value="Unassembled WGS sequence"/>
</dbReference>
<name>A0ABT0ML40_9GAMM</name>
<dbReference type="Pfam" id="PF00583">
    <property type="entry name" value="Acetyltransf_1"/>
    <property type="match status" value="1"/>
</dbReference>
<organism evidence="2 3">
    <name type="scientific">Luteimonas galliterrae</name>
    <dbReference type="NCBI Taxonomy" id="2940486"/>
    <lineage>
        <taxon>Bacteria</taxon>
        <taxon>Pseudomonadati</taxon>
        <taxon>Pseudomonadota</taxon>
        <taxon>Gammaproteobacteria</taxon>
        <taxon>Lysobacterales</taxon>
        <taxon>Lysobacteraceae</taxon>
        <taxon>Luteimonas</taxon>
    </lineage>
</organism>
<dbReference type="CDD" id="cd04301">
    <property type="entry name" value="NAT_SF"/>
    <property type="match status" value="1"/>
</dbReference>
<protein>
    <submittedName>
        <fullName evidence="2">GNAT family N-acetyltransferase</fullName>
    </submittedName>
</protein>
<dbReference type="PROSITE" id="PS51186">
    <property type="entry name" value="GNAT"/>
    <property type="match status" value="1"/>
</dbReference>
<evidence type="ECO:0000313" key="2">
    <source>
        <dbReference type="EMBL" id="MCL1634939.1"/>
    </source>
</evidence>
<reference evidence="2 3" key="1">
    <citation type="submission" date="2022-05" db="EMBL/GenBank/DDBJ databases">
        <title>Luteimonas sp. SX5, whole genome shotgun sequencing project.</title>
        <authorList>
            <person name="Zhao G."/>
            <person name="Shen L."/>
        </authorList>
    </citation>
    <scope>NUCLEOTIDE SEQUENCE [LARGE SCALE GENOMIC DNA]</scope>
    <source>
        <strain evidence="2 3">SX5</strain>
    </source>
</reference>
<dbReference type="InterPro" id="IPR000182">
    <property type="entry name" value="GNAT_dom"/>
</dbReference>
<gene>
    <name evidence="2" type="ORF">M2650_09890</name>
</gene>
<evidence type="ECO:0000259" key="1">
    <source>
        <dbReference type="PROSITE" id="PS51186"/>
    </source>
</evidence>
<dbReference type="RefSeq" id="WP_249473789.1">
    <property type="nucleotide sequence ID" value="NZ_JAMBEP010000001.1"/>
</dbReference>
<dbReference type="Gene3D" id="3.40.630.30">
    <property type="match status" value="1"/>
</dbReference>
<evidence type="ECO:0000313" key="3">
    <source>
        <dbReference type="Proteomes" id="UP001431217"/>
    </source>
</evidence>
<proteinExistence type="predicted"/>
<accession>A0ABT0ML40</accession>